<dbReference type="PROSITE" id="PS50022">
    <property type="entry name" value="FA58C_3"/>
    <property type="match status" value="8"/>
</dbReference>
<dbReference type="Pfam" id="PF00090">
    <property type="entry name" value="TSP_1"/>
    <property type="match status" value="1"/>
</dbReference>
<dbReference type="FunFam" id="2.20.100.10:FF:000001">
    <property type="entry name" value="semaphorin-5A isoform X1"/>
    <property type="match status" value="1"/>
</dbReference>
<dbReference type="PROSITE" id="PS50093">
    <property type="entry name" value="PKD"/>
    <property type="match status" value="1"/>
</dbReference>
<keyword evidence="21" id="KW-0675">Receptor</keyword>
<evidence type="ECO:0000256" key="6">
    <source>
        <dbReference type="ARBA" id="ARBA00022729"/>
    </source>
</evidence>
<comment type="caution">
    <text evidence="14">Lacks conserved residue(s) required for the propagation of feature annotation.</text>
</comment>
<reference evidence="22" key="1">
    <citation type="journal article" date="2017" name="bioRxiv">
        <title>Comparative analysis of the genomes of Stylophora pistillata and Acropora digitifera provides evidence for extensive differences between species of corals.</title>
        <authorList>
            <person name="Voolstra C.R."/>
            <person name="Li Y."/>
            <person name="Liew Y.J."/>
            <person name="Baumgarten S."/>
            <person name="Zoccola D."/>
            <person name="Flot J.-F."/>
            <person name="Tambutte S."/>
            <person name="Allemand D."/>
            <person name="Aranda M."/>
        </authorList>
    </citation>
    <scope>NUCLEOTIDE SEQUENCE [LARGE SCALE GENOMIC DNA]</scope>
</reference>
<evidence type="ECO:0000313" key="21">
    <source>
        <dbReference type="EMBL" id="PFX28391.1"/>
    </source>
</evidence>
<dbReference type="Pfam" id="PF02010">
    <property type="entry name" value="REJ"/>
    <property type="match status" value="1"/>
</dbReference>
<dbReference type="SUPFAM" id="SSF49299">
    <property type="entry name" value="PKD domain"/>
    <property type="match status" value="3"/>
</dbReference>
<evidence type="ECO:0000256" key="3">
    <source>
        <dbReference type="ARBA" id="ARBA00007200"/>
    </source>
</evidence>
<feature type="disulfide bond" evidence="13">
    <location>
        <begin position="3213"/>
        <end position="3225"/>
    </location>
</feature>
<dbReference type="InterPro" id="IPR046338">
    <property type="entry name" value="GAIN_dom_sf"/>
</dbReference>
<dbReference type="PROSITE" id="PS50095">
    <property type="entry name" value="PLAT"/>
    <property type="match status" value="1"/>
</dbReference>
<dbReference type="InterPro" id="IPR046791">
    <property type="entry name" value="Polycystin_dom"/>
</dbReference>
<evidence type="ECO:0000256" key="12">
    <source>
        <dbReference type="ARBA" id="ARBA00023273"/>
    </source>
</evidence>
<feature type="domain" description="F5/8 type C" evidence="16">
    <location>
        <begin position="608"/>
        <end position="765"/>
    </location>
</feature>
<evidence type="ECO:0000256" key="5">
    <source>
        <dbReference type="ARBA" id="ARBA00022692"/>
    </source>
</evidence>
<protein>
    <submittedName>
        <fullName evidence="21">Polycystic kidney disease and receptor for egg jelly-related protein</fullName>
    </submittedName>
</protein>
<dbReference type="InterPro" id="IPR001024">
    <property type="entry name" value="PLAT/LH2_dom"/>
</dbReference>
<dbReference type="PROSITE" id="PS50092">
    <property type="entry name" value="TSP1"/>
    <property type="match status" value="1"/>
</dbReference>
<evidence type="ECO:0000256" key="4">
    <source>
        <dbReference type="ARBA" id="ARBA00022475"/>
    </source>
</evidence>
<dbReference type="SUPFAM" id="SSF49723">
    <property type="entry name" value="Lipase/lipooxygenase domain (PLAT/LH2 domain)"/>
    <property type="match status" value="1"/>
</dbReference>
<dbReference type="Gene3D" id="2.60.220.50">
    <property type="match status" value="1"/>
</dbReference>
<dbReference type="SMART" id="SM00303">
    <property type="entry name" value="GPS"/>
    <property type="match status" value="1"/>
</dbReference>
<keyword evidence="6" id="KW-0732">Signal</keyword>
<gene>
    <name evidence="21" type="primary">Pkdrej</name>
    <name evidence="21" type="ORF">AWC38_SpisGene6884</name>
</gene>
<dbReference type="Pfam" id="PF00754">
    <property type="entry name" value="F5_F8_type_C"/>
    <property type="match status" value="8"/>
</dbReference>
<dbReference type="InterPro" id="IPR035986">
    <property type="entry name" value="PKD_dom_sf"/>
</dbReference>
<feature type="domain" description="F5/8 type C" evidence="16">
    <location>
        <begin position="308"/>
        <end position="452"/>
    </location>
</feature>
<feature type="domain" description="REJ" evidence="20">
    <location>
        <begin position="1776"/>
        <end position="2381"/>
    </location>
</feature>
<feature type="transmembrane region" description="Helical" evidence="15">
    <location>
        <begin position="2984"/>
        <end position="3007"/>
    </location>
</feature>
<dbReference type="Gene3D" id="2.60.120.260">
    <property type="entry name" value="Galactose-binding domain-like"/>
    <property type="match status" value="8"/>
</dbReference>
<dbReference type="PROSITE" id="PS01285">
    <property type="entry name" value="FA58C_1"/>
    <property type="match status" value="3"/>
</dbReference>
<dbReference type="Proteomes" id="UP000225706">
    <property type="component" value="Unassembled WGS sequence"/>
</dbReference>
<keyword evidence="10" id="KW-1015">Disulfide bond</keyword>
<keyword evidence="9 15" id="KW-0472">Membrane</keyword>
<dbReference type="InterPro" id="IPR008979">
    <property type="entry name" value="Galactose-bd-like_sf"/>
</dbReference>
<keyword evidence="12" id="KW-0966">Cell projection</keyword>
<dbReference type="InterPro" id="IPR000421">
    <property type="entry name" value="FA58C"/>
</dbReference>
<proteinExistence type="inferred from homology"/>
<evidence type="ECO:0000259" key="19">
    <source>
        <dbReference type="PROSITE" id="PS50221"/>
    </source>
</evidence>
<feature type="transmembrane region" description="Helical" evidence="15">
    <location>
        <begin position="3548"/>
        <end position="3573"/>
    </location>
</feature>
<dbReference type="InterPro" id="IPR003915">
    <property type="entry name" value="PKD_2"/>
</dbReference>
<dbReference type="InterPro" id="IPR036392">
    <property type="entry name" value="PLAT/LH2_dom_sf"/>
</dbReference>
<feature type="domain" description="F5/8 type C" evidence="16">
    <location>
        <begin position="767"/>
        <end position="903"/>
    </location>
</feature>
<dbReference type="InterPro" id="IPR000601">
    <property type="entry name" value="PKD_dom"/>
</dbReference>
<feature type="transmembrane region" description="Helical" evidence="15">
    <location>
        <begin position="3404"/>
        <end position="3422"/>
    </location>
</feature>
<feature type="domain" description="PLAT" evidence="18">
    <location>
        <begin position="2708"/>
        <end position="2825"/>
    </location>
</feature>
<dbReference type="Gene3D" id="2.20.100.10">
    <property type="entry name" value="Thrombospondin type-1 (TSP1) repeat"/>
    <property type="match status" value="1"/>
</dbReference>
<feature type="domain" description="PKD" evidence="17">
    <location>
        <begin position="1508"/>
        <end position="1565"/>
    </location>
</feature>
<dbReference type="SMART" id="SM00209">
    <property type="entry name" value="TSP1"/>
    <property type="match status" value="1"/>
</dbReference>
<evidence type="ECO:0000256" key="1">
    <source>
        <dbReference type="ARBA" id="ARBA00004138"/>
    </source>
</evidence>
<feature type="domain" description="F5/8 type C" evidence="16">
    <location>
        <begin position="456"/>
        <end position="602"/>
    </location>
</feature>
<accession>A0A2B4SEV6</accession>
<dbReference type="SMART" id="SM00308">
    <property type="entry name" value="LH2"/>
    <property type="match status" value="1"/>
</dbReference>
<feature type="domain" description="F5/8 type C" evidence="16">
    <location>
        <begin position="904"/>
        <end position="1054"/>
    </location>
</feature>
<evidence type="ECO:0000256" key="15">
    <source>
        <dbReference type="SAM" id="Phobius"/>
    </source>
</evidence>
<keyword evidence="22" id="KW-1185">Reference proteome</keyword>
<dbReference type="InterPro" id="IPR014010">
    <property type="entry name" value="REJ_dom"/>
</dbReference>
<dbReference type="CDD" id="cd00057">
    <property type="entry name" value="FA58C"/>
    <property type="match status" value="5"/>
</dbReference>
<dbReference type="SUPFAM" id="SSF82895">
    <property type="entry name" value="TSP-1 type 1 repeat"/>
    <property type="match status" value="1"/>
</dbReference>
<comment type="caution">
    <text evidence="21">The sequence shown here is derived from an EMBL/GenBank/DDBJ whole genome shotgun (WGS) entry which is preliminary data.</text>
</comment>
<dbReference type="EMBL" id="LSMT01000084">
    <property type="protein sequence ID" value="PFX28391.1"/>
    <property type="molecule type" value="Genomic_DNA"/>
</dbReference>
<comment type="subcellular location">
    <subcellularLocation>
        <location evidence="2">Cell membrane</location>
        <topology evidence="2">Multi-pass membrane protein</topology>
    </subcellularLocation>
    <subcellularLocation>
        <location evidence="1">Cell projection</location>
        <location evidence="1">Cilium</location>
    </subcellularLocation>
</comment>
<evidence type="ECO:0000259" key="17">
    <source>
        <dbReference type="PROSITE" id="PS50093"/>
    </source>
</evidence>
<evidence type="ECO:0000256" key="14">
    <source>
        <dbReference type="PROSITE-ProRule" id="PRU00152"/>
    </source>
</evidence>
<feature type="transmembrane region" description="Helical" evidence="15">
    <location>
        <begin position="3364"/>
        <end position="3383"/>
    </location>
</feature>
<dbReference type="InterPro" id="IPR002859">
    <property type="entry name" value="PKD/REJ-like"/>
</dbReference>
<evidence type="ECO:0000256" key="13">
    <source>
        <dbReference type="PIRSR" id="PIRSR603915-2"/>
    </source>
</evidence>
<evidence type="ECO:0000259" key="18">
    <source>
        <dbReference type="PROSITE" id="PS50095"/>
    </source>
</evidence>
<dbReference type="GO" id="GO:0005886">
    <property type="term" value="C:plasma membrane"/>
    <property type="evidence" value="ECO:0007669"/>
    <property type="project" value="UniProtKB-SubCell"/>
</dbReference>
<dbReference type="InterPro" id="IPR057244">
    <property type="entry name" value="GAIN_B"/>
</dbReference>
<dbReference type="SUPFAM" id="SSF49785">
    <property type="entry name" value="Galactose-binding domain-like"/>
    <property type="match status" value="8"/>
</dbReference>
<dbReference type="InterPro" id="IPR036383">
    <property type="entry name" value="TSP1_rpt_sf"/>
</dbReference>
<evidence type="ECO:0000256" key="8">
    <source>
        <dbReference type="ARBA" id="ARBA00023069"/>
    </source>
</evidence>
<feature type="domain" description="F5/8 type C" evidence="16">
    <location>
        <begin position="14"/>
        <end position="165"/>
    </location>
</feature>
<sequence length="3718" mass="420406">MRFELYGCSGNELDGDRSLGFEAGKVADQSLTASSILKKYHKPEFGRLNTFIKGGSWCARETNTTEYLQVDLQEIHKISNIILQGKYTGSAQGKGWVTKFSVTYSNDGTVWSRHKEGAVEVFLGNRPDNMTKNHEVVPSLYARFVRLHAMEWYQLICMRVEFIGCKACAKPLGMENRQLEQISGSSNKNRWHYIRLNNNLPWYPTTSDKRIFIQVVIRPYGKTVTALSIQGHSYWVISFTLGTSEDGSEWYDYNINGNIVVMPGCTTGYETSRQPLPKNITSRYVRLYPQTWQHTPQISVEFYGCDVCAEPLGMASGLIRDSNIKASSFKVGGEPWRARLGSGSGWIASSLASSEYIAVDLGEPKVITYIEMEGDSLKTHWLKFFFLDYRMTTQEPWTTYEPRGINGKITGVEMKNMVATIVTEQKLEARFIKIRVDQWHLGANLRLEFYGCNKVCSDEIGIGTWAIKDSALTASSYLSSRRYPWMARLDGREAWCPSRNDTQPFLQVDLAKPYRLRFIATQGLHSSNNSAWVQQYTLHFRKDLFPWIPYSENGTEKMFPGNTDGTSIVKNKLSNVSNVRYIRLHPKKWHIHACIRVELYGCKDFDEQSLKPLGMSDHRIPNISILASDIYLDAEMHGPWLARLHSTTGCWVFSKGDNFLQVDLGEGLVSVSGVATQGCNDNVIKKYGHVLEYKLSFSDDGSNWYYYREGGAPKQIFSGNTPGERDLPVRHVFTRSFYTRYVKFLVTRWVLDTIIPALRVEIYGSRKGGELLAAANISISASSSRHPLTPQDCLLSIRRTWCAEFDDVMQYLQIDLKRNSYIGEIITQGAVVEESWVESYTISYGHSYDLWKQYEENGSIKGNNDSSSIVTRKFMKQVRARLIRMHPISWNGHICMRFDLRTIGRSIPLGIQKHKIANSAMTASSHAGPANEPWRARLDVGFLSEAWRAGEDNHEQYLEIDLGTTHNITHVATQGSHRTDKSCWVTQFNLSHSLNGSVWKKYKENDSVKLFQGNTNDHGIVQQQMTEEIEARYIRFLPVMWFNHVCMRVELYGYQVCGFPLGVNDGELSNDSFTASSYGVGNEPRNARLNRLIGNGSWCAEKNLTGEYLQIALKDSKMITGISTQGIHHKDGKWVTEYALYYRDKEGSTFQPYTVDRFTKGGYSEWSAWSACSATCVGGFQYRERTCDNPKPENGGKDCSSLGADKEEVVCNTHICPALDVTVPSVVTRNAPVVIRIKNCVGKVASLDFGDCNVTNTSLCEIEHIYNKTGFVELVLQAENHTITRRLIMVQDAITGFVVNEMVNAISFRDTFLINWKIDLGSMVRFSIDYGDNSTETSSFSSVRKALRRNNSHIYTGLGVFRVVVMAMNELNNITMSRHIIVEIPVNVSCVLIKNLGPFDDIYQNDPIEIKLNVSNGSNPEFLFVLDDGINLTQRSPELVYKYPESGMKNISVIVYNNISAFSVRTAITVQKGCSLGNATLDVSSANVTEPVLMVLNVTEGFPYLCFWYFGDGSLIQTSSFQNNSFVHHVYITINIFNVIVNCSNNFGFIVQRGHVTVQQAITNLSFTNNCPRPIDEMVIFNISTEERGTNSCFVINLGDGTFLGFGHEDCSHENVSERFLDFAGKFFSIKYNYSSLGGYDVSVTAWNRVSRFFLQDKALVVKIPCNFPTITIPEFKKDINSRTVFTPLQIVRFRVIVTKIDCRATDQKDIIWSISKVSSLSKDKPGTITILNPDNKKLKELTIQRKTLTYGIYMIRCNVSMRGQYDVYSIEEGFIEIQGNPLIARIEGGSLIQRAFDKPYVLHGSDSRDPDDAGPKLQYYWLCQNSSLEIQEDLKYLTRETSLLHVSDFNASTFCNRSRSGILMKGGSSIEIHTRTFEPYSSYAVALFVSKTVNNHFRISRFTQVVQIVDGDPPDIKIRCKQNCGATVNPAERLLLEAQTDPLESQSTFQVRYQWNIYEKIKEGETFSWTKFKATDVANINHINLLENTLEPGRSYKVSVIGMIRGRTDGYSELEFYVNIPPRGGNCFVDKPGGYSDETSFLFECKGWADEDLPLSYEFMYYTRYGVVFLLHDDISPVFRTKLPVGDMENNFTLNFEVKVIDAHGTYNTTKMDVQVLLGTKQQSETLSKFQNFAIESLSSLMEEGKTQEATREMNAIASVLNTFAMQNESTGKEKRKQLRATLATILTNRTASSLSDVKQLGSVLNQVIMIKDEIPVHIQETSLKSYQDMADLINKKSYDRETLSSHINDTAIVVGAGLVNIVMASSDSARVYEEYSSQELQRSSNATEKAKAITTDAMETLGNVTDVLSSLTVVGEEPVVMSVPQMSMVLQKMRSDIVGEHTVGNGQVSVYFPNLTEVFGGNSASGYVDLQVLVFPTNPFTWDSTSSTISSHILMVVLKDEQKNELNVSSLQNEINLFIPQNVRLLPKPSPAFVKGGNGSIRYHKFDITNLEQPMSFQIKPSKSDVFFAIYWRYQERPEMGDQYLVTVVPDFSSCNVLDDGTENCEYDPYTVFISRSSLLRSGEYYLGIRSYQASNGTQSRVRRSCSDGARIKRSCIRYKDPPPRPTTDPRGEYTLQIPNFDADNDVNYTVNSFTSPCKYWNVKNETWASKGCKVGNKTRIDRVHCLCNHLTSFGGGFIQAPNPIDFDKVFEGFKNLSDNVAVLATIVTAFAIYILMVVWLRRMDKRDEVIGIPTTIETHEGVPQNGYEIIIQTGSWRGSGTTANVFIVLVGEGGESNPIALRDENKSLFTRGSTNEFLVSLPDNLGKLLYLTVWHDLSGINSSWYLSYVIIRDNKTGEQYIFACDHWLALERGDGSVRRVLLVSDKKELTSFGVLFRTKTSKDIFDGHLWISVVGKPSKSNFTRVQRLTCCMSLLFSAMITNAMFYNIANRPDESTVSIGPLTLSLKQIIIGIQSSLITLPINIIVLQIFRNLKLKKTASSKYRRPCSFRRNAVFVSDEWSDKDVPVKPNQEASGGRLPHWWIYIAYHLCFLIVMTSALFTLFYSMQWGKEISNKWLSSMLISFFQDAFITQPLKIFLAALVVSSILKKLPSDLTVGSSASRKTSSVDAKPNLFDREEAIKRQTYISEPPDETLVEKARKYKLNEMKALRILKENFLHLLFLSSLLVISYSMRDPDAFAQSRHLRNVFGEQTNDIQSLWSFLENGLLPFVFDKKWYNGDEDKSDGFTDDKYLYVIGMPRLRQLRSKKGNCTSEYSIDLNMSCSGSYSIIDEEKDFYLPGWIKNSDMSYSACPASWRYQTALKLDGLPFWGSKAIYSGGGYTADLGYFMDQARKAMSDLQTYNWFDEYTRAIFVELTVFNAPANIFSSVTYLVEFAGTGGSSTHLKVDTFRLYQHIGPWTKVVAFCEFVAVVTVAIVLYVTCRKIVRERKGFFKKAWNVVDVAQIGLSISAIALFFIRLMNTNWTIEKVQENPFIFVSFHYAVKWDEVSIYVMGAIVFIATLKFLQLLSFNRHIAVLSHTISRAAAELLPLGMQVLLTIFAFNIFGYVVFGSEIEGFSNFFTTCETTLAMTLGKAYFMELSDSEAILGPLFFALFVIAMQFFLINMILAVIMDTYNDVNAEIGEKSSEYEMADFLLSYLKSSFGSHSEFKAGNEVWRRSGGNGNGTVKSKSVKENLLVLKKQRKLLRERLNSLHNLDKDVADSELSFVEQWHAISISGYCEADAKMLEVMTFYLGREPKLSFELNVSDRNEADALA</sequence>
<dbReference type="SMART" id="SM00231">
    <property type="entry name" value="FA58C"/>
    <property type="match status" value="8"/>
</dbReference>
<keyword evidence="4" id="KW-1003">Cell membrane</keyword>
<dbReference type="PRINTS" id="PR01433">
    <property type="entry name" value="POLYCYSTIN2"/>
</dbReference>
<feature type="transmembrane region" description="Helical" evidence="15">
    <location>
        <begin position="2912"/>
        <end position="2933"/>
    </location>
</feature>
<dbReference type="Gene3D" id="2.60.60.20">
    <property type="entry name" value="PLAT/LH2 domain"/>
    <property type="match status" value="1"/>
</dbReference>
<dbReference type="Pfam" id="PF01477">
    <property type="entry name" value="PLAT"/>
    <property type="match status" value="1"/>
</dbReference>
<evidence type="ECO:0000256" key="7">
    <source>
        <dbReference type="ARBA" id="ARBA00022989"/>
    </source>
</evidence>
<evidence type="ECO:0000256" key="10">
    <source>
        <dbReference type="ARBA" id="ARBA00023157"/>
    </source>
</evidence>
<feature type="domain" description="GAIN-B" evidence="19">
    <location>
        <begin position="2505"/>
        <end position="2648"/>
    </location>
</feature>
<dbReference type="PROSITE" id="PS51111">
    <property type="entry name" value="REJ"/>
    <property type="match status" value="1"/>
</dbReference>
<evidence type="ECO:0000256" key="9">
    <source>
        <dbReference type="ARBA" id="ARBA00023136"/>
    </source>
</evidence>
<organism evidence="21 22">
    <name type="scientific">Stylophora pistillata</name>
    <name type="common">Smooth cauliflower coral</name>
    <dbReference type="NCBI Taxonomy" id="50429"/>
    <lineage>
        <taxon>Eukaryota</taxon>
        <taxon>Metazoa</taxon>
        <taxon>Cnidaria</taxon>
        <taxon>Anthozoa</taxon>
        <taxon>Hexacorallia</taxon>
        <taxon>Scleractinia</taxon>
        <taxon>Astrocoeniina</taxon>
        <taxon>Pocilloporidae</taxon>
        <taxon>Stylophora</taxon>
    </lineage>
</organism>
<keyword evidence="7 15" id="KW-1133">Transmembrane helix</keyword>
<dbReference type="GO" id="GO:0005509">
    <property type="term" value="F:calcium ion binding"/>
    <property type="evidence" value="ECO:0007669"/>
    <property type="project" value="InterPro"/>
</dbReference>
<feature type="transmembrane region" description="Helical" evidence="15">
    <location>
        <begin position="2663"/>
        <end position="2683"/>
    </location>
</feature>
<keyword evidence="5 15" id="KW-0812">Transmembrane</keyword>
<dbReference type="Pfam" id="PF08016">
    <property type="entry name" value="PKD_channel"/>
    <property type="match status" value="1"/>
</dbReference>
<dbReference type="Pfam" id="PF20519">
    <property type="entry name" value="Polycystin_dom"/>
    <property type="match status" value="1"/>
</dbReference>
<evidence type="ECO:0000313" key="22">
    <source>
        <dbReference type="Proteomes" id="UP000225706"/>
    </source>
</evidence>
<dbReference type="FunFam" id="2.60.120.260:FF:000016">
    <property type="entry name" value="Contactin-associated protein-like 4 isoform 1"/>
    <property type="match status" value="3"/>
</dbReference>
<dbReference type="Pfam" id="PF01825">
    <property type="entry name" value="GPS"/>
    <property type="match status" value="1"/>
</dbReference>
<evidence type="ECO:0000259" key="16">
    <source>
        <dbReference type="PROSITE" id="PS50022"/>
    </source>
</evidence>
<dbReference type="PROSITE" id="PS50221">
    <property type="entry name" value="GAIN_B"/>
    <property type="match status" value="1"/>
</dbReference>
<feature type="transmembrane region" description="Helical" evidence="15">
    <location>
        <begin position="3490"/>
        <end position="3512"/>
    </location>
</feature>
<keyword evidence="8" id="KW-0969">Cilium</keyword>
<dbReference type="InterPro" id="IPR013122">
    <property type="entry name" value="PKD1_2_channel"/>
</dbReference>
<feature type="domain" description="F5/8 type C" evidence="16">
    <location>
        <begin position="1057"/>
        <end position="1153"/>
    </location>
</feature>
<keyword evidence="11" id="KW-0325">Glycoprotein</keyword>
<dbReference type="Gene3D" id="1.10.287.70">
    <property type="match status" value="1"/>
</dbReference>
<dbReference type="PANTHER" id="PTHR10877:SF150">
    <property type="entry name" value="REJ DOMAIN-CONTAINING PROTEIN"/>
    <property type="match status" value="1"/>
</dbReference>
<name>A0A2B4SEV6_STYPI</name>
<dbReference type="GO" id="GO:0005929">
    <property type="term" value="C:cilium"/>
    <property type="evidence" value="ECO:0007669"/>
    <property type="project" value="UniProtKB-SubCell"/>
</dbReference>
<evidence type="ECO:0000256" key="11">
    <source>
        <dbReference type="ARBA" id="ARBA00023180"/>
    </source>
</evidence>
<feature type="domain" description="F5/8 type C" evidence="16">
    <location>
        <begin position="168"/>
        <end position="305"/>
    </location>
</feature>
<dbReference type="GO" id="GO:0005262">
    <property type="term" value="F:calcium channel activity"/>
    <property type="evidence" value="ECO:0007669"/>
    <property type="project" value="TreeGrafter"/>
</dbReference>
<dbReference type="OrthoDB" id="444119at2759"/>
<evidence type="ECO:0000259" key="20">
    <source>
        <dbReference type="PROSITE" id="PS51111"/>
    </source>
</evidence>
<evidence type="ECO:0000256" key="2">
    <source>
        <dbReference type="ARBA" id="ARBA00004651"/>
    </source>
</evidence>
<feature type="transmembrane region" description="Helical" evidence="15">
    <location>
        <begin position="2871"/>
        <end position="2892"/>
    </location>
</feature>
<dbReference type="InterPro" id="IPR000884">
    <property type="entry name" value="TSP1_rpt"/>
</dbReference>
<dbReference type="GO" id="GO:0050982">
    <property type="term" value="P:detection of mechanical stimulus"/>
    <property type="evidence" value="ECO:0007669"/>
    <property type="project" value="TreeGrafter"/>
</dbReference>
<dbReference type="PANTHER" id="PTHR10877">
    <property type="entry name" value="POLYCYSTIN FAMILY MEMBER"/>
    <property type="match status" value="1"/>
</dbReference>
<feature type="transmembrane region" description="Helical" evidence="15">
    <location>
        <begin position="3450"/>
        <end position="3470"/>
    </location>
</feature>
<feature type="transmembrane region" description="Helical" evidence="15">
    <location>
        <begin position="3027"/>
        <end position="3050"/>
    </location>
</feature>
<dbReference type="InterPro" id="IPR000203">
    <property type="entry name" value="GPS"/>
</dbReference>
<comment type="similarity">
    <text evidence="3">Belongs to the polycystin family.</text>
</comment>
<dbReference type="InterPro" id="IPR051223">
    <property type="entry name" value="Polycystin"/>
</dbReference>